<name>A0ABW4MZP8_9CAUL</name>
<sequence>MRKASLALLALIALPGAAFAESNGNVVKALRPQLRTFDAEGAPLGQIASKDLKLPAPIVGYGKGNSVGVNHGGAVVYLRGLDVQTDGKAACAPVQSSARAKGSAYAATNMGLGGGCERPQ</sequence>
<dbReference type="Proteomes" id="UP001597237">
    <property type="component" value="Unassembled WGS sequence"/>
</dbReference>
<gene>
    <name evidence="2" type="ORF">ACFSC0_08445</name>
</gene>
<proteinExistence type="predicted"/>
<keyword evidence="3" id="KW-1185">Reference proteome</keyword>
<evidence type="ECO:0000256" key="1">
    <source>
        <dbReference type="SAM" id="SignalP"/>
    </source>
</evidence>
<feature type="signal peptide" evidence="1">
    <location>
        <begin position="1"/>
        <end position="20"/>
    </location>
</feature>
<evidence type="ECO:0000313" key="3">
    <source>
        <dbReference type="Proteomes" id="UP001597237"/>
    </source>
</evidence>
<protein>
    <submittedName>
        <fullName evidence="2">Uncharacterized protein</fullName>
    </submittedName>
</protein>
<feature type="chain" id="PRO_5047541532" evidence="1">
    <location>
        <begin position="21"/>
        <end position="120"/>
    </location>
</feature>
<evidence type="ECO:0000313" key="2">
    <source>
        <dbReference type="EMBL" id="MFD1783419.1"/>
    </source>
</evidence>
<reference evidence="3" key="1">
    <citation type="journal article" date="2019" name="Int. J. Syst. Evol. Microbiol.">
        <title>The Global Catalogue of Microorganisms (GCM) 10K type strain sequencing project: providing services to taxonomists for standard genome sequencing and annotation.</title>
        <authorList>
            <consortium name="The Broad Institute Genomics Platform"/>
            <consortium name="The Broad Institute Genome Sequencing Center for Infectious Disease"/>
            <person name="Wu L."/>
            <person name="Ma J."/>
        </authorList>
    </citation>
    <scope>NUCLEOTIDE SEQUENCE [LARGE SCALE GENOMIC DNA]</scope>
    <source>
        <strain evidence="3">DFY28</strain>
    </source>
</reference>
<organism evidence="2 3">
    <name type="scientific">Phenylobacterium terrae</name>
    <dbReference type="NCBI Taxonomy" id="2665495"/>
    <lineage>
        <taxon>Bacteria</taxon>
        <taxon>Pseudomonadati</taxon>
        <taxon>Pseudomonadota</taxon>
        <taxon>Alphaproteobacteria</taxon>
        <taxon>Caulobacterales</taxon>
        <taxon>Caulobacteraceae</taxon>
        <taxon>Phenylobacterium</taxon>
    </lineage>
</organism>
<comment type="caution">
    <text evidence="2">The sequence shown here is derived from an EMBL/GenBank/DDBJ whole genome shotgun (WGS) entry which is preliminary data.</text>
</comment>
<keyword evidence="1" id="KW-0732">Signal</keyword>
<accession>A0ABW4MZP8</accession>
<dbReference type="RefSeq" id="WP_377284038.1">
    <property type="nucleotide sequence ID" value="NZ_JBHRSI010000010.1"/>
</dbReference>
<dbReference type="EMBL" id="JBHUEY010000001">
    <property type="protein sequence ID" value="MFD1783419.1"/>
    <property type="molecule type" value="Genomic_DNA"/>
</dbReference>